<dbReference type="GO" id="GO:0030170">
    <property type="term" value="F:pyridoxal phosphate binding"/>
    <property type="evidence" value="ECO:0007669"/>
    <property type="project" value="InterPro"/>
</dbReference>
<dbReference type="InterPro" id="IPR005814">
    <property type="entry name" value="Aminotrans_3"/>
</dbReference>
<gene>
    <name evidence="4" type="ORF">SAMN05428998_105189</name>
</gene>
<dbReference type="Gene3D" id="3.90.1150.10">
    <property type="entry name" value="Aspartate Aminotransferase, domain 1"/>
    <property type="match status" value="1"/>
</dbReference>
<evidence type="ECO:0000313" key="5">
    <source>
        <dbReference type="Proteomes" id="UP000192917"/>
    </source>
</evidence>
<comment type="cofactor">
    <cofactor evidence="1">
        <name>pyridoxal 5'-phosphate</name>
        <dbReference type="ChEBI" id="CHEBI:597326"/>
    </cofactor>
</comment>
<organism evidence="4 5">
    <name type="scientific">Tistlia consotensis USBA 355</name>
    <dbReference type="NCBI Taxonomy" id="560819"/>
    <lineage>
        <taxon>Bacteria</taxon>
        <taxon>Pseudomonadati</taxon>
        <taxon>Pseudomonadota</taxon>
        <taxon>Alphaproteobacteria</taxon>
        <taxon>Rhodospirillales</taxon>
        <taxon>Rhodovibrionaceae</taxon>
        <taxon>Tistlia</taxon>
    </lineage>
</organism>
<dbReference type="InterPro" id="IPR015421">
    <property type="entry name" value="PyrdxlP-dep_Trfase_major"/>
</dbReference>
<accession>A0A1Y6BJM0</accession>
<sequence length="450" mass="49005">MQRKLERSRAHFRKAAKRLPLGVASNFRYWGDEDTFYIARAEGGRLTDIDGNGYIDYRLGYGPTILGYCDPRVDAAAQEGMRIGSVFALSTERELSVAERIAKMVPAAEMVRFSCSGTEAVMAALRVARAYSGKDGYVVAEGGYHGVFDAALWTTDMEGWAGEGDPDLVPYSGGVPRMLRSLVWQVPLNDADRLEDLFKRQGDKIGAMLIEPIQGNCCAISADPDYVRAVRELCTKHGVVLIVDEVKTGFRVARGGAQEIYGIQADLCTFAKAMGNGYPISAVAGRRDIMSIIGRGVVHGGTYTAHAVSLAAAEKTLEILDETDALETIAGYGERLREGLSGVLKQRSIPHCFVGHPALSGLFFSETPPAGYRDWKASDYLFYDTLAPLLVDRGVLIEPDSREPWFICEAHARDKAAGDCLDETVTAFAAAVDATLEQLEDREDGQHAAE</sequence>
<dbReference type="GO" id="GO:0008483">
    <property type="term" value="F:transaminase activity"/>
    <property type="evidence" value="ECO:0007669"/>
    <property type="project" value="InterPro"/>
</dbReference>
<dbReference type="PANTHER" id="PTHR43713:SF3">
    <property type="entry name" value="GLUTAMATE-1-SEMIALDEHYDE 2,1-AMINOMUTASE 1, CHLOROPLASTIC-RELATED"/>
    <property type="match status" value="1"/>
</dbReference>
<dbReference type="STRING" id="560819.SAMN05428998_105189"/>
<dbReference type="EMBL" id="FWZX01000005">
    <property type="protein sequence ID" value="SMF13716.1"/>
    <property type="molecule type" value="Genomic_DNA"/>
</dbReference>
<comment type="similarity">
    <text evidence="3">Belongs to the class-III pyridoxal-phosphate-dependent aminotransferase family.</text>
</comment>
<dbReference type="Proteomes" id="UP000192917">
    <property type="component" value="Unassembled WGS sequence"/>
</dbReference>
<keyword evidence="5" id="KW-1185">Reference proteome</keyword>
<keyword evidence="2 3" id="KW-0663">Pyridoxal phosphate</keyword>
<dbReference type="Pfam" id="PF00202">
    <property type="entry name" value="Aminotran_3"/>
    <property type="match status" value="1"/>
</dbReference>
<evidence type="ECO:0000256" key="3">
    <source>
        <dbReference type="RuleBase" id="RU003560"/>
    </source>
</evidence>
<dbReference type="InterPro" id="IPR015422">
    <property type="entry name" value="PyrdxlP-dep_Trfase_small"/>
</dbReference>
<evidence type="ECO:0000313" key="4">
    <source>
        <dbReference type="EMBL" id="SMF13716.1"/>
    </source>
</evidence>
<dbReference type="InterPro" id="IPR015424">
    <property type="entry name" value="PyrdxlP-dep_Trfase"/>
</dbReference>
<dbReference type="CDD" id="cd00610">
    <property type="entry name" value="OAT_like"/>
    <property type="match status" value="1"/>
</dbReference>
<evidence type="ECO:0000256" key="1">
    <source>
        <dbReference type="ARBA" id="ARBA00001933"/>
    </source>
</evidence>
<name>A0A1Y6BJM0_9PROT</name>
<reference evidence="4 5" key="1">
    <citation type="submission" date="2017-04" db="EMBL/GenBank/DDBJ databases">
        <authorList>
            <person name="Afonso C.L."/>
            <person name="Miller P.J."/>
            <person name="Scott M.A."/>
            <person name="Spackman E."/>
            <person name="Goraichik I."/>
            <person name="Dimitrov K.M."/>
            <person name="Suarez D.L."/>
            <person name="Swayne D.E."/>
        </authorList>
    </citation>
    <scope>NUCLEOTIDE SEQUENCE [LARGE SCALE GENOMIC DNA]</scope>
    <source>
        <strain evidence="4 5">USBA 355</strain>
    </source>
</reference>
<dbReference type="SUPFAM" id="SSF53383">
    <property type="entry name" value="PLP-dependent transferases"/>
    <property type="match status" value="1"/>
</dbReference>
<protein>
    <submittedName>
        <fullName evidence="4">Glutamate-1-semialdehyde 2,1-aminomutase</fullName>
    </submittedName>
</protein>
<dbReference type="Gene3D" id="3.40.640.10">
    <property type="entry name" value="Type I PLP-dependent aspartate aminotransferase-like (Major domain)"/>
    <property type="match status" value="1"/>
</dbReference>
<dbReference type="RefSeq" id="WP_085122202.1">
    <property type="nucleotide sequence ID" value="NZ_FWZX01000005.1"/>
</dbReference>
<evidence type="ECO:0000256" key="2">
    <source>
        <dbReference type="ARBA" id="ARBA00022898"/>
    </source>
</evidence>
<dbReference type="PANTHER" id="PTHR43713">
    <property type="entry name" value="GLUTAMATE-1-SEMIALDEHYDE 2,1-AMINOMUTASE"/>
    <property type="match status" value="1"/>
</dbReference>
<dbReference type="AlphaFoldDB" id="A0A1Y6BJM0"/>
<proteinExistence type="inferred from homology"/>